<proteinExistence type="predicted"/>
<dbReference type="AlphaFoldDB" id="A0AAD7IA06"/>
<reference evidence="1" key="1">
    <citation type="submission" date="2023-03" db="EMBL/GenBank/DDBJ databases">
        <title>Massive genome expansion in bonnet fungi (Mycena s.s.) driven by repeated elements and novel gene families across ecological guilds.</title>
        <authorList>
            <consortium name="Lawrence Berkeley National Laboratory"/>
            <person name="Harder C.B."/>
            <person name="Miyauchi S."/>
            <person name="Viragh M."/>
            <person name="Kuo A."/>
            <person name="Thoen E."/>
            <person name="Andreopoulos B."/>
            <person name="Lu D."/>
            <person name="Skrede I."/>
            <person name="Drula E."/>
            <person name="Henrissat B."/>
            <person name="Morin E."/>
            <person name="Kohler A."/>
            <person name="Barry K."/>
            <person name="LaButti K."/>
            <person name="Morin E."/>
            <person name="Salamov A."/>
            <person name="Lipzen A."/>
            <person name="Mereny Z."/>
            <person name="Hegedus B."/>
            <person name="Baldrian P."/>
            <person name="Stursova M."/>
            <person name="Weitz H."/>
            <person name="Taylor A."/>
            <person name="Grigoriev I.V."/>
            <person name="Nagy L.G."/>
            <person name="Martin F."/>
            <person name="Kauserud H."/>
        </authorList>
    </citation>
    <scope>NUCLEOTIDE SEQUENCE</scope>
    <source>
        <strain evidence="1">CBHHK182m</strain>
    </source>
</reference>
<dbReference type="EMBL" id="JARKIB010000112">
    <property type="protein sequence ID" value="KAJ7738375.1"/>
    <property type="molecule type" value="Genomic_DNA"/>
</dbReference>
<comment type="caution">
    <text evidence="1">The sequence shown here is derived from an EMBL/GenBank/DDBJ whole genome shotgun (WGS) entry which is preliminary data.</text>
</comment>
<gene>
    <name evidence="1" type="ORF">B0H16DRAFT_1570639</name>
</gene>
<accession>A0AAD7IA06</accession>
<keyword evidence="2" id="KW-1185">Reference proteome</keyword>
<name>A0AAD7IA06_9AGAR</name>
<sequence length="102" mass="11123">MFRMHDGHPFSSLVHRLTTRVRLTVTLVLVVHGREPCNQHVDGPRAGWECGGSKADGGLELFCRKTRTTESTNEVAAVSAPSTPVRCVYIYPAVGTNLELCG</sequence>
<organism evidence="1 2">
    <name type="scientific">Mycena metata</name>
    <dbReference type="NCBI Taxonomy" id="1033252"/>
    <lineage>
        <taxon>Eukaryota</taxon>
        <taxon>Fungi</taxon>
        <taxon>Dikarya</taxon>
        <taxon>Basidiomycota</taxon>
        <taxon>Agaricomycotina</taxon>
        <taxon>Agaricomycetes</taxon>
        <taxon>Agaricomycetidae</taxon>
        <taxon>Agaricales</taxon>
        <taxon>Marasmiineae</taxon>
        <taxon>Mycenaceae</taxon>
        <taxon>Mycena</taxon>
    </lineage>
</organism>
<protein>
    <submittedName>
        <fullName evidence="1">Uncharacterized protein</fullName>
    </submittedName>
</protein>
<evidence type="ECO:0000313" key="2">
    <source>
        <dbReference type="Proteomes" id="UP001215598"/>
    </source>
</evidence>
<evidence type="ECO:0000313" key="1">
    <source>
        <dbReference type="EMBL" id="KAJ7738375.1"/>
    </source>
</evidence>
<dbReference type="Proteomes" id="UP001215598">
    <property type="component" value="Unassembled WGS sequence"/>
</dbReference>